<comment type="caution">
    <text evidence="1">The sequence shown here is derived from an EMBL/GenBank/DDBJ whole genome shotgun (WGS) entry which is preliminary data.</text>
</comment>
<reference evidence="1 2" key="1">
    <citation type="submission" date="2019-06" db="EMBL/GenBank/DDBJ databases">
        <title>Sequencing the genomes of 1000 actinobacteria strains.</title>
        <authorList>
            <person name="Klenk H.-P."/>
        </authorList>
    </citation>
    <scope>NUCLEOTIDE SEQUENCE [LARGE SCALE GENOMIC DNA]</scope>
    <source>
        <strain evidence="1 2">DSM 18607</strain>
    </source>
</reference>
<dbReference type="AlphaFoldDB" id="A0A542E111"/>
<organism evidence="1 2">
    <name type="scientific">Lapillicoccus jejuensis</name>
    <dbReference type="NCBI Taxonomy" id="402171"/>
    <lineage>
        <taxon>Bacteria</taxon>
        <taxon>Bacillati</taxon>
        <taxon>Actinomycetota</taxon>
        <taxon>Actinomycetes</taxon>
        <taxon>Micrococcales</taxon>
        <taxon>Intrasporangiaceae</taxon>
        <taxon>Lapillicoccus</taxon>
    </lineage>
</organism>
<proteinExistence type="predicted"/>
<dbReference type="Proteomes" id="UP000317893">
    <property type="component" value="Unassembled WGS sequence"/>
</dbReference>
<dbReference type="EMBL" id="VFMN01000001">
    <property type="protein sequence ID" value="TQJ09027.1"/>
    <property type="molecule type" value="Genomic_DNA"/>
</dbReference>
<evidence type="ECO:0000313" key="2">
    <source>
        <dbReference type="Proteomes" id="UP000317893"/>
    </source>
</evidence>
<gene>
    <name evidence="1" type="ORF">FB458_2131</name>
</gene>
<sequence length="88" mass="9514">MSGERTTYSVDVIHAGVRHETTLTESQALDAIAAAMRARGHTEFLFLPLESGSYVLIRVHPNLDLAVVVPGKGADYEESDDGEALTSR</sequence>
<accession>A0A542E111</accession>
<dbReference type="RefSeq" id="WP_141848458.1">
    <property type="nucleotide sequence ID" value="NZ_BAAAPR010000005.1"/>
</dbReference>
<keyword evidence="2" id="KW-1185">Reference proteome</keyword>
<name>A0A542E111_9MICO</name>
<protein>
    <submittedName>
        <fullName evidence="1">Uncharacterized protein</fullName>
    </submittedName>
</protein>
<evidence type="ECO:0000313" key="1">
    <source>
        <dbReference type="EMBL" id="TQJ09027.1"/>
    </source>
</evidence>